<comment type="caution">
    <text evidence="1">The sequence shown here is derived from an EMBL/GenBank/DDBJ whole genome shotgun (WGS) entry which is preliminary data.</text>
</comment>
<dbReference type="EMBL" id="RCHS01002104">
    <property type="protein sequence ID" value="RMX49544.1"/>
    <property type="molecule type" value="Genomic_DNA"/>
</dbReference>
<dbReference type="OrthoDB" id="6019999at2759"/>
<accession>A0A3M6U7P8</accession>
<dbReference type="Proteomes" id="UP000275408">
    <property type="component" value="Unassembled WGS sequence"/>
</dbReference>
<evidence type="ECO:0000313" key="2">
    <source>
        <dbReference type="Proteomes" id="UP000275408"/>
    </source>
</evidence>
<organism evidence="1 2">
    <name type="scientific">Pocillopora damicornis</name>
    <name type="common">Cauliflower coral</name>
    <name type="synonym">Millepora damicornis</name>
    <dbReference type="NCBI Taxonomy" id="46731"/>
    <lineage>
        <taxon>Eukaryota</taxon>
        <taxon>Metazoa</taxon>
        <taxon>Cnidaria</taxon>
        <taxon>Anthozoa</taxon>
        <taxon>Hexacorallia</taxon>
        <taxon>Scleractinia</taxon>
        <taxon>Astrocoeniina</taxon>
        <taxon>Pocilloporidae</taxon>
        <taxon>Pocillopora</taxon>
    </lineage>
</organism>
<sequence>MDSAICPFDQLGPAKLFVLEDMVLYYTTANLEPLTLSTRVFRNAMFDSTLPWQMIDSAAGRLSVVRWKEVVQWYLRKCQGKSIENMDTDVKL</sequence>
<evidence type="ECO:0000313" key="1">
    <source>
        <dbReference type="EMBL" id="RMX49544.1"/>
    </source>
</evidence>
<proteinExistence type="predicted"/>
<gene>
    <name evidence="1" type="ORF">pdam_00017453</name>
</gene>
<dbReference type="AlphaFoldDB" id="A0A3M6U7P8"/>
<reference evidence="1 2" key="1">
    <citation type="journal article" date="2018" name="Sci. Rep.">
        <title>Comparative analysis of the Pocillopora damicornis genome highlights role of immune system in coral evolution.</title>
        <authorList>
            <person name="Cunning R."/>
            <person name="Bay R.A."/>
            <person name="Gillette P."/>
            <person name="Baker A.C."/>
            <person name="Traylor-Knowles N."/>
        </authorList>
    </citation>
    <scope>NUCLEOTIDE SEQUENCE [LARGE SCALE GENOMIC DNA]</scope>
    <source>
        <strain evidence="1">RSMAS</strain>
        <tissue evidence="1">Whole animal</tissue>
    </source>
</reference>
<keyword evidence="2" id="KW-1185">Reference proteome</keyword>
<name>A0A3M6U7P8_POCDA</name>
<protein>
    <submittedName>
        <fullName evidence="1">Uncharacterized protein</fullName>
    </submittedName>
</protein>